<dbReference type="GO" id="GO:0017101">
    <property type="term" value="C:aminoacyl-tRNA synthetase multienzyme complex"/>
    <property type="evidence" value="ECO:0007669"/>
    <property type="project" value="TreeGrafter"/>
</dbReference>
<dbReference type="SUPFAM" id="SSF47323">
    <property type="entry name" value="Anticodon-binding domain of a subclass of class I aminoacyl-tRNA synthetases"/>
    <property type="match status" value="1"/>
</dbReference>
<feature type="domain" description="Methionyl-tRNA synthetase anticodon-binding" evidence="1">
    <location>
        <begin position="1"/>
        <end position="52"/>
    </location>
</feature>
<dbReference type="InterPro" id="IPR041872">
    <property type="entry name" value="Anticodon_Met"/>
</dbReference>
<dbReference type="GO" id="GO:0005524">
    <property type="term" value="F:ATP binding"/>
    <property type="evidence" value="ECO:0007669"/>
    <property type="project" value="InterPro"/>
</dbReference>
<dbReference type="GO" id="GO:0005829">
    <property type="term" value="C:cytosol"/>
    <property type="evidence" value="ECO:0007669"/>
    <property type="project" value="TreeGrafter"/>
</dbReference>
<dbReference type="GO" id="GO:0006431">
    <property type="term" value="P:methionyl-tRNA aminoacylation"/>
    <property type="evidence" value="ECO:0007669"/>
    <property type="project" value="TreeGrafter"/>
</dbReference>
<dbReference type="InterPro" id="IPR009080">
    <property type="entry name" value="tRNAsynth_Ia_anticodon-bd"/>
</dbReference>
<dbReference type="Gene3D" id="1.10.730.10">
    <property type="entry name" value="Isoleucyl-tRNA Synthetase, Domain 1"/>
    <property type="match status" value="1"/>
</dbReference>
<name>A0A6J5TZK6_PRUAR</name>
<reference evidence="2 3" key="1">
    <citation type="submission" date="2020-05" db="EMBL/GenBank/DDBJ databases">
        <authorList>
            <person name="Campoy J."/>
            <person name="Schneeberger K."/>
            <person name="Spophaly S."/>
        </authorList>
    </citation>
    <scope>NUCLEOTIDE SEQUENCE [LARGE SCALE GENOMIC DNA]</scope>
    <source>
        <strain evidence="2">PruArmRojPasFocal</strain>
    </source>
</reference>
<accession>A0A6J5TZK6</accession>
<organism evidence="2 3">
    <name type="scientific">Prunus armeniaca</name>
    <name type="common">Apricot</name>
    <name type="synonym">Armeniaca vulgaris</name>
    <dbReference type="NCBI Taxonomy" id="36596"/>
    <lineage>
        <taxon>Eukaryota</taxon>
        <taxon>Viridiplantae</taxon>
        <taxon>Streptophyta</taxon>
        <taxon>Embryophyta</taxon>
        <taxon>Tracheophyta</taxon>
        <taxon>Spermatophyta</taxon>
        <taxon>Magnoliopsida</taxon>
        <taxon>eudicotyledons</taxon>
        <taxon>Gunneridae</taxon>
        <taxon>Pentapetalae</taxon>
        <taxon>rosids</taxon>
        <taxon>fabids</taxon>
        <taxon>Rosales</taxon>
        <taxon>Rosaceae</taxon>
        <taxon>Amygdaloideae</taxon>
        <taxon>Amygdaleae</taxon>
        <taxon>Prunus</taxon>
    </lineage>
</organism>
<dbReference type="InterPro" id="IPR023458">
    <property type="entry name" value="Met-tRNA_ligase_1"/>
</dbReference>
<dbReference type="PANTHER" id="PTHR45765:SF1">
    <property type="entry name" value="METHIONINE--TRNA LIGASE, CYTOPLASMIC"/>
    <property type="match status" value="1"/>
</dbReference>
<protein>
    <recommendedName>
        <fullName evidence="1">Methionyl-tRNA synthetase anticodon-binding domain-containing protein</fullName>
    </recommendedName>
</protein>
<evidence type="ECO:0000259" key="1">
    <source>
        <dbReference type="Pfam" id="PF19303"/>
    </source>
</evidence>
<evidence type="ECO:0000313" key="3">
    <source>
        <dbReference type="Proteomes" id="UP000507222"/>
    </source>
</evidence>
<evidence type="ECO:0000313" key="2">
    <source>
        <dbReference type="EMBL" id="CAB4269530.1"/>
    </source>
</evidence>
<dbReference type="Pfam" id="PF19303">
    <property type="entry name" value="Anticodon_3"/>
    <property type="match status" value="1"/>
</dbReference>
<dbReference type="EMBL" id="CAEKDK010000002">
    <property type="protein sequence ID" value="CAB4269530.1"/>
    <property type="molecule type" value="Genomic_DNA"/>
</dbReference>
<dbReference type="Proteomes" id="UP000507222">
    <property type="component" value="Unassembled WGS sequence"/>
</dbReference>
<gene>
    <name evidence="2" type="ORF">CURHAP_LOCUS15134</name>
</gene>
<proteinExistence type="predicted"/>
<sequence length="59" mass="6868">MEKVKLKQGLKTAMSISREGNAYLQESQFWKLYKEDKPRCAVVIRTSVGLCIFLYLRQA</sequence>
<dbReference type="GO" id="GO:0004825">
    <property type="term" value="F:methionine-tRNA ligase activity"/>
    <property type="evidence" value="ECO:0007669"/>
    <property type="project" value="InterPro"/>
</dbReference>
<dbReference type="AlphaFoldDB" id="A0A6J5TZK6"/>
<dbReference type="PANTHER" id="PTHR45765">
    <property type="entry name" value="METHIONINE--TRNA LIGASE"/>
    <property type="match status" value="1"/>
</dbReference>